<accession>A0A7J7LVL5</accession>
<reference evidence="1 2" key="1">
    <citation type="journal article" date="2020" name="IScience">
        <title>Genome Sequencing of the Endangered Kingdonia uniflora (Circaeasteraceae, Ranunculales) Reveals Potential Mechanisms of Evolutionary Specialization.</title>
        <authorList>
            <person name="Sun Y."/>
            <person name="Deng T."/>
            <person name="Zhang A."/>
            <person name="Moore M.J."/>
            <person name="Landis J.B."/>
            <person name="Lin N."/>
            <person name="Zhang H."/>
            <person name="Zhang X."/>
            <person name="Huang J."/>
            <person name="Zhang X."/>
            <person name="Sun H."/>
            <person name="Wang H."/>
        </authorList>
    </citation>
    <scope>NUCLEOTIDE SEQUENCE [LARGE SCALE GENOMIC DNA]</scope>
    <source>
        <strain evidence="1">TB1705</strain>
        <tissue evidence="1">Leaf</tissue>
    </source>
</reference>
<organism evidence="1 2">
    <name type="scientific">Kingdonia uniflora</name>
    <dbReference type="NCBI Taxonomy" id="39325"/>
    <lineage>
        <taxon>Eukaryota</taxon>
        <taxon>Viridiplantae</taxon>
        <taxon>Streptophyta</taxon>
        <taxon>Embryophyta</taxon>
        <taxon>Tracheophyta</taxon>
        <taxon>Spermatophyta</taxon>
        <taxon>Magnoliopsida</taxon>
        <taxon>Ranunculales</taxon>
        <taxon>Circaeasteraceae</taxon>
        <taxon>Kingdonia</taxon>
    </lineage>
</organism>
<evidence type="ECO:0000313" key="1">
    <source>
        <dbReference type="EMBL" id="KAF6146711.1"/>
    </source>
</evidence>
<proteinExistence type="predicted"/>
<protein>
    <submittedName>
        <fullName evidence="1">Uncharacterized protein</fullName>
    </submittedName>
</protein>
<evidence type="ECO:0000313" key="2">
    <source>
        <dbReference type="Proteomes" id="UP000541444"/>
    </source>
</evidence>
<sequence length="246" mass="27643">MTKRALMLGHQGPPLMDYLQGIVMSSPRPKGRLGDIVSQCGPLCRYQQRKAVFSSNIHRSDFTLSLNVNYGAKKYKTALLQHRDLLEKLFDDLFVTGDFAWSSGMISVPPSTQQTKYVPLLDDINVEDTQVPLVGVDYPWEGEAIPSYDVSISPRREPTPCSTSPTPLSQVGVRTQSKGKRSAVAVQPLEPIELVLQNMVSSYEIDNTLFFKSLKFLEGSNERTYRLMLLRLRPEQRAGFLEALMS</sequence>
<dbReference type="AlphaFoldDB" id="A0A7J7LVL5"/>
<dbReference type="EMBL" id="JACGCM010001965">
    <property type="protein sequence ID" value="KAF6146711.1"/>
    <property type="molecule type" value="Genomic_DNA"/>
</dbReference>
<keyword evidence="2" id="KW-1185">Reference proteome</keyword>
<gene>
    <name evidence="1" type="ORF">GIB67_008997</name>
</gene>
<name>A0A7J7LVL5_9MAGN</name>
<dbReference type="Proteomes" id="UP000541444">
    <property type="component" value="Unassembled WGS sequence"/>
</dbReference>
<comment type="caution">
    <text evidence="1">The sequence shown here is derived from an EMBL/GenBank/DDBJ whole genome shotgun (WGS) entry which is preliminary data.</text>
</comment>